<evidence type="ECO:0000313" key="3">
    <source>
        <dbReference type="EMBL" id="ANT40994.1"/>
    </source>
</evidence>
<dbReference type="Pfam" id="PF05709">
    <property type="entry name" value="Sipho_tail"/>
    <property type="match status" value="1"/>
</dbReference>
<dbReference type="NCBIfam" id="TIGR01633">
    <property type="entry name" value="phi3626_gp14_N"/>
    <property type="match status" value="1"/>
</dbReference>
<proteinExistence type="predicted"/>
<name>A0A1B1PA03_9CAUD</name>
<dbReference type="InterPro" id="IPR008841">
    <property type="entry name" value="Siphovirus-type_tail_N"/>
</dbReference>
<dbReference type="Gene3D" id="2.60.120.860">
    <property type="match status" value="1"/>
</dbReference>
<keyword evidence="4" id="KW-1185">Reference proteome</keyword>
<dbReference type="OrthoDB" id="424at10239"/>
<dbReference type="RefSeq" id="YP_009284726.1">
    <property type="nucleotide sequence ID" value="NC_031051.1"/>
</dbReference>
<gene>
    <name evidence="3" type="ORF">SANTOR1_0075</name>
</gene>
<dbReference type="Pfam" id="PF21869">
    <property type="entry name" value="Dit-like_CBM2"/>
    <property type="match status" value="1"/>
</dbReference>
<dbReference type="InterPro" id="IPR006520">
    <property type="entry name" value="Dit_BPSPP_N"/>
</dbReference>
<sequence length="691" mass="79185">MKENYNFLRSFTFNGMETSHLFQIAKVNIPFLSKDNDYYNVGNTDGKHFRNSKLGEYSISIDGFIISDNSKMSVSKTKDELVKIINTDEPKRLILDLFPDRYFSAIFSGTQEYDATDTKYTPFTLVFDVPDALAHQIEPSGYTNVTTTNENLVIDSEFKDIRKYYKPWTVKLVEDNNGSSIIRGDFSTSRPTGFDSVDWDEAWFQMNAYTRRIIKDLTVGAKVKASIEARVVQKNNNFENNGKLIVEEWGINPTRILERHEVVIPATETETFTRYTIDTTIKNKDTQAINLAFGSIGNFTIVDFSKPMLSINQAEPFIYVPSETALTENLLVSNNGTYRTYPRYTFKMNSENAMVALINDKGNILQFGNPNDVDVATSLKVETVKWWDFWGDTLGEEWVINRNFDTSYPNYAFDPSKPNVFSGTFDMAKNPDDVTPTFTPNTGTGYWHGPSMLAPFPANSNNERTGPITASIRFNFLYSKIQAMGRVEMNLQDVNGKAVMSVVFRDSTADNDNIYMECIYKNEIQHTYTLDKNKFKNGWREVTLERWSDKIVWRLSQIKSLAPNDNVHVGNEFKYALNIVDTSEIMSYGQWFQRWQNKLHVLMSVSDVKIRWRDVSVTTNVKNIFQDGDIVEIDTKQRVVYVNGVINGDINTVGNEWEKFRLELGDTTITPIVSEWASRPEVTAIVEESYL</sequence>
<reference evidence="3 4" key="1">
    <citation type="submission" date="2016-05" db="EMBL/GenBank/DDBJ databases">
        <title>Draft genome sequence of an Enterococcus faecalis siphovirus isolated from raw domestic sewage.</title>
        <authorList>
            <person name="Santiago-Rodriguez T.M."/>
            <person name="Ly M."/>
            <person name="Pride D.T."/>
            <person name="Toranzos G.A."/>
        </authorList>
    </citation>
    <scope>NUCLEOTIDE SEQUENCE [LARGE SCALE GENOMIC DNA]</scope>
</reference>
<evidence type="ECO:0000259" key="2">
    <source>
        <dbReference type="Pfam" id="PF21869"/>
    </source>
</evidence>
<dbReference type="GeneID" id="29061007"/>
<dbReference type="EMBL" id="KX284704">
    <property type="protein sequence ID" value="ANT40994.1"/>
    <property type="molecule type" value="Genomic_DNA"/>
</dbReference>
<evidence type="ECO:0000259" key="1">
    <source>
        <dbReference type="Pfam" id="PF05709"/>
    </source>
</evidence>
<dbReference type="InterPro" id="IPR054064">
    <property type="entry name" value="Dit-like_CBM2"/>
</dbReference>
<dbReference type="Proteomes" id="UP000202831">
    <property type="component" value="Segment"/>
</dbReference>
<accession>A0A1B1PA03</accession>
<protein>
    <recommendedName>
        <fullName evidence="5">Tail protein</fullName>
    </recommendedName>
</protein>
<evidence type="ECO:0008006" key="5">
    <source>
        <dbReference type="Google" id="ProtNLM"/>
    </source>
</evidence>
<feature type="domain" description="Siphovirus-type tail component RIFT-related" evidence="1">
    <location>
        <begin position="24"/>
        <end position="128"/>
    </location>
</feature>
<organism evidence="3 4">
    <name type="scientific">Enterococcus phage SANTOR1</name>
    <dbReference type="NCBI Taxonomy" id="1871692"/>
    <lineage>
        <taxon>Viruses</taxon>
        <taxon>Duplodnaviria</taxon>
        <taxon>Heunggongvirae</taxon>
        <taxon>Uroviricota</taxon>
        <taxon>Caudoviricetes</taxon>
        <taxon>Efquatrovirus</taxon>
        <taxon>Efquatrovirus SANTOR1</taxon>
    </lineage>
</organism>
<evidence type="ECO:0000313" key="4">
    <source>
        <dbReference type="Proteomes" id="UP000202831"/>
    </source>
</evidence>
<feature type="domain" description="Distal tail component second carbohydrate binding" evidence="2">
    <location>
        <begin position="382"/>
        <end position="613"/>
    </location>
</feature>
<dbReference type="Gene3D" id="2.40.30.200">
    <property type="match status" value="1"/>
</dbReference>
<dbReference type="KEGG" id="vg:29061007"/>